<evidence type="ECO:0000313" key="11">
    <source>
        <dbReference type="Proteomes" id="UP000270468"/>
    </source>
</evidence>
<dbReference type="InterPro" id="IPR003136">
    <property type="entry name" value="Cytidylate_kin"/>
</dbReference>
<dbReference type="Gene3D" id="3.40.50.300">
    <property type="entry name" value="P-loop containing nucleotide triphosphate hydrolases"/>
    <property type="match status" value="1"/>
</dbReference>
<dbReference type="GO" id="GO:0036431">
    <property type="term" value="F:dCMP kinase activity"/>
    <property type="evidence" value="ECO:0007669"/>
    <property type="project" value="InterPro"/>
</dbReference>
<dbReference type="InterPro" id="IPR027417">
    <property type="entry name" value="P-loop_NTPase"/>
</dbReference>
<dbReference type="GO" id="GO:0006220">
    <property type="term" value="P:pyrimidine nucleotide metabolic process"/>
    <property type="evidence" value="ECO:0007669"/>
    <property type="project" value="UniProtKB-UniRule"/>
</dbReference>
<dbReference type="GO" id="GO:0005829">
    <property type="term" value="C:cytosol"/>
    <property type="evidence" value="ECO:0007669"/>
    <property type="project" value="TreeGrafter"/>
</dbReference>
<comment type="subcellular location">
    <subcellularLocation>
        <location evidence="8">Cytoplasm</location>
    </subcellularLocation>
</comment>
<reference evidence="10 11" key="1">
    <citation type="submission" date="2018-11" db="EMBL/GenBank/DDBJ databases">
        <authorList>
            <person name="Criscuolo A."/>
        </authorList>
    </citation>
    <scope>NUCLEOTIDE SEQUENCE [LARGE SCALE GENOMIC DNA]</scope>
    <source>
        <strain evidence="10">ATB-66</strain>
    </source>
</reference>
<dbReference type="RefSeq" id="WP_124070679.1">
    <property type="nucleotide sequence ID" value="NZ_CBCRXF010000001.1"/>
</dbReference>
<evidence type="ECO:0000256" key="4">
    <source>
        <dbReference type="ARBA" id="ARBA00022777"/>
    </source>
</evidence>
<dbReference type="Proteomes" id="UP000270468">
    <property type="component" value="Unassembled WGS sequence"/>
</dbReference>
<organism evidence="10 11">
    <name type="scientific">Filibacter tadaridae</name>
    <dbReference type="NCBI Taxonomy" id="2483811"/>
    <lineage>
        <taxon>Bacteria</taxon>
        <taxon>Bacillati</taxon>
        <taxon>Bacillota</taxon>
        <taxon>Bacilli</taxon>
        <taxon>Bacillales</taxon>
        <taxon>Caryophanaceae</taxon>
        <taxon>Filibacter</taxon>
    </lineage>
</organism>
<dbReference type="NCBIfam" id="TIGR00017">
    <property type="entry name" value="cmk"/>
    <property type="match status" value="1"/>
</dbReference>
<evidence type="ECO:0000256" key="6">
    <source>
        <dbReference type="ARBA" id="ARBA00047615"/>
    </source>
</evidence>
<sequence length="225" mass="24552">MVKGIQIAIDGPAAAGKSTIAKITAEKLGYTYIDTGAMYRALTHKAIEQGIDINDGDALENLLKETEIILLPSTVVQSVIMDGRDVTDAIRSEGVTRYVSAAATHEGVRKRMVEKQRELSEGTGVVMDGRDIGTAVLPDAELKIFMTASVEERALRRHIENEKRGITSSLEQLKAEISERDRADSERVVSPLKQAEDAFLIDTTQMTIEEVAGKISKLAEAGIRR</sequence>
<gene>
    <name evidence="8 10" type="primary">cmk</name>
    <name evidence="10" type="ORF">FILTAD_02036</name>
</gene>
<evidence type="ECO:0000256" key="2">
    <source>
        <dbReference type="ARBA" id="ARBA00022679"/>
    </source>
</evidence>
<evidence type="ECO:0000259" key="9">
    <source>
        <dbReference type="Pfam" id="PF02224"/>
    </source>
</evidence>
<keyword evidence="3 8" id="KW-0547">Nucleotide-binding</keyword>
<comment type="catalytic activity">
    <reaction evidence="6 8">
        <text>dCMP + ATP = dCDP + ADP</text>
        <dbReference type="Rhea" id="RHEA:25094"/>
        <dbReference type="ChEBI" id="CHEBI:30616"/>
        <dbReference type="ChEBI" id="CHEBI:57566"/>
        <dbReference type="ChEBI" id="CHEBI:58593"/>
        <dbReference type="ChEBI" id="CHEBI:456216"/>
        <dbReference type="EC" id="2.7.4.25"/>
    </reaction>
</comment>
<evidence type="ECO:0000256" key="5">
    <source>
        <dbReference type="ARBA" id="ARBA00022840"/>
    </source>
</evidence>
<feature type="binding site" evidence="8">
    <location>
        <begin position="11"/>
        <end position="19"/>
    </location>
    <ligand>
        <name>ATP</name>
        <dbReference type="ChEBI" id="CHEBI:30616"/>
    </ligand>
</feature>
<dbReference type="GO" id="GO:0015949">
    <property type="term" value="P:nucleobase-containing small molecule interconversion"/>
    <property type="evidence" value="ECO:0007669"/>
    <property type="project" value="TreeGrafter"/>
</dbReference>
<dbReference type="PANTHER" id="PTHR21299">
    <property type="entry name" value="CYTIDYLATE KINASE/PANTOATE-BETA-ALANINE LIGASE"/>
    <property type="match status" value="1"/>
</dbReference>
<evidence type="ECO:0000256" key="8">
    <source>
        <dbReference type="HAMAP-Rule" id="MF_00238"/>
    </source>
</evidence>
<feature type="domain" description="Cytidylate kinase" evidence="9">
    <location>
        <begin position="7"/>
        <end position="219"/>
    </location>
</feature>
<dbReference type="EMBL" id="UXAV01000042">
    <property type="protein sequence ID" value="VDC29272.1"/>
    <property type="molecule type" value="Genomic_DNA"/>
</dbReference>
<evidence type="ECO:0000256" key="7">
    <source>
        <dbReference type="ARBA" id="ARBA00048478"/>
    </source>
</evidence>
<dbReference type="EC" id="2.7.4.25" evidence="8"/>
<evidence type="ECO:0000313" key="10">
    <source>
        <dbReference type="EMBL" id="VDC29272.1"/>
    </source>
</evidence>
<proteinExistence type="inferred from homology"/>
<accession>A0A3P5XKW1</accession>
<dbReference type="OrthoDB" id="9807434at2"/>
<comment type="catalytic activity">
    <reaction evidence="7 8">
        <text>CMP + ATP = CDP + ADP</text>
        <dbReference type="Rhea" id="RHEA:11600"/>
        <dbReference type="ChEBI" id="CHEBI:30616"/>
        <dbReference type="ChEBI" id="CHEBI:58069"/>
        <dbReference type="ChEBI" id="CHEBI:60377"/>
        <dbReference type="ChEBI" id="CHEBI:456216"/>
        <dbReference type="EC" id="2.7.4.25"/>
    </reaction>
</comment>
<protein>
    <recommendedName>
        <fullName evidence="8">Cytidylate kinase</fullName>
        <shortName evidence="8">CK</shortName>
        <ecNumber evidence="8">2.7.4.25</ecNumber>
    </recommendedName>
    <alternativeName>
        <fullName evidence="8">Cytidine monophosphate kinase</fullName>
        <shortName evidence="8">CMP kinase</shortName>
    </alternativeName>
</protein>
<dbReference type="GO" id="GO:0036430">
    <property type="term" value="F:CMP kinase activity"/>
    <property type="evidence" value="ECO:0007669"/>
    <property type="project" value="RHEA"/>
</dbReference>
<dbReference type="HAMAP" id="MF_00238">
    <property type="entry name" value="Cytidyl_kinase_type1"/>
    <property type="match status" value="1"/>
</dbReference>
<dbReference type="Pfam" id="PF02224">
    <property type="entry name" value="Cytidylate_kin"/>
    <property type="match status" value="1"/>
</dbReference>
<keyword evidence="2 8" id="KW-0808">Transferase</keyword>
<dbReference type="AlphaFoldDB" id="A0A3P5XKW1"/>
<dbReference type="GO" id="GO:0005524">
    <property type="term" value="F:ATP binding"/>
    <property type="evidence" value="ECO:0007669"/>
    <property type="project" value="UniProtKB-UniRule"/>
</dbReference>
<name>A0A3P5XKW1_9BACL</name>
<dbReference type="CDD" id="cd02020">
    <property type="entry name" value="CMPK"/>
    <property type="match status" value="1"/>
</dbReference>
<evidence type="ECO:0000256" key="1">
    <source>
        <dbReference type="ARBA" id="ARBA00009427"/>
    </source>
</evidence>
<keyword evidence="11" id="KW-1185">Reference proteome</keyword>
<comment type="similarity">
    <text evidence="1 8">Belongs to the cytidylate kinase family. Type 1 subfamily.</text>
</comment>
<dbReference type="PANTHER" id="PTHR21299:SF2">
    <property type="entry name" value="CYTIDYLATE KINASE"/>
    <property type="match status" value="1"/>
</dbReference>
<keyword evidence="4 8" id="KW-0418">Kinase</keyword>
<dbReference type="InterPro" id="IPR011994">
    <property type="entry name" value="Cytidylate_kinase_dom"/>
</dbReference>
<dbReference type="SUPFAM" id="SSF52540">
    <property type="entry name" value="P-loop containing nucleoside triphosphate hydrolases"/>
    <property type="match status" value="1"/>
</dbReference>
<keyword evidence="8" id="KW-0963">Cytoplasm</keyword>
<keyword evidence="5 8" id="KW-0067">ATP-binding</keyword>
<evidence type="ECO:0000256" key="3">
    <source>
        <dbReference type="ARBA" id="ARBA00022741"/>
    </source>
</evidence>